<dbReference type="EMBL" id="JBHUHQ010000016">
    <property type="protein sequence ID" value="MFD2045109.1"/>
    <property type="molecule type" value="Genomic_DNA"/>
</dbReference>
<dbReference type="InterPro" id="IPR000415">
    <property type="entry name" value="Nitroreductase-like"/>
</dbReference>
<evidence type="ECO:0000256" key="1">
    <source>
        <dbReference type="ARBA" id="ARBA00007118"/>
    </source>
</evidence>
<reference evidence="5" key="1">
    <citation type="journal article" date="2019" name="Int. J. Syst. Evol. Microbiol.">
        <title>The Global Catalogue of Microorganisms (GCM) 10K type strain sequencing project: providing services to taxonomists for standard genome sequencing and annotation.</title>
        <authorList>
            <consortium name="The Broad Institute Genomics Platform"/>
            <consortium name="The Broad Institute Genome Sequencing Center for Infectious Disease"/>
            <person name="Wu L."/>
            <person name="Ma J."/>
        </authorList>
    </citation>
    <scope>NUCLEOTIDE SEQUENCE [LARGE SCALE GENOMIC DNA]</scope>
    <source>
        <strain evidence="5">R28</strain>
    </source>
</reference>
<dbReference type="RefSeq" id="WP_377557723.1">
    <property type="nucleotide sequence ID" value="NZ_JBHUHQ010000016.1"/>
</dbReference>
<gene>
    <name evidence="4" type="ORF">ACFSJF_12585</name>
</gene>
<dbReference type="Gene3D" id="3.40.109.10">
    <property type="entry name" value="NADH Oxidase"/>
    <property type="match status" value="1"/>
</dbReference>
<dbReference type="PANTHER" id="PTHR43673:SF10">
    <property type="entry name" value="NADH DEHYDROGENASE_NAD(P)H NITROREDUCTASE XCC3605-RELATED"/>
    <property type="match status" value="1"/>
</dbReference>
<accession>A0ABW4VZS9</accession>
<organism evidence="4 5">
    <name type="scientific">Ornithinibacillus salinisoli</name>
    <dbReference type="NCBI Taxonomy" id="1848459"/>
    <lineage>
        <taxon>Bacteria</taxon>
        <taxon>Bacillati</taxon>
        <taxon>Bacillota</taxon>
        <taxon>Bacilli</taxon>
        <taxon>Bacillales</taxon>
        <taxon>Bacillaceae</taxon>
        <taxon>Ornithinibacillus</taxon>
    </lineage>
</organism>
<proteinExistence type="inferred from homology"/>
<evidence type="ECO:0000256" key="2">
    <source>
        <dbReference type="ARBA" id="ARBA00023002"/>
    </source>
</evidence>
<protein>
    <submittedName>
        <fullName evidence="4">Nitroreductase family protein</fullName>
    </submittedName>
</protein>
<name>A0ABW4VZS9_9BACI</name>
<evidence type="ECO:0000259" key="3">
    <source>
        <dbReference type="Pfam" id="PF00881"/>
    </source>
</evidence>
<dbReference type="InterPro" id="IPR029479">
    <property type="entry name" value="Nitroreductase"/>
</dbReference>
<dbReference type="CDD" id="cd02138">
    <property type="entry name" value="TdsD-like"/>
    <property type="match status" value="1"/>
</dbReference>
<comment type="similarity">
    <text evidence="1">Belongs to the nitroreductase family.</text>
</comment>
<dbReference type="PANTHER" id="PTHR43673">
    <property type="entry name" value="NAD(P)H NITROREDUCTASE YDGI-RELATED"/>
    <property type="match status" value="1"/>
</dbReference>
<feature type="domain" description="Nitroreductase" evidence="3">
    <location>
        <begin position="20"/>
        <end position="76"/>
    </location>
</feature>
<keyword evidence="5" id="KW-1185">Reference proteome</keyword>
<dbReference type="Proteomes" id="UP001597383">
    <property type="component" value="Unassembled WGS sequence"/>
</dbReference>
<comment type="caution">
    <text evidence="4">The sequence shown here is derived from an EMBL/GenBank/DDBJ whole genome shotgun (WGS) entry which is preliminary data.</text>
</comment>
<sequence length="194" mass="21933">MNEVEGIRESKYDIDPIYLKRWSPRSFQEKDIPKDVLNSLFEAARWAPSAGNAQPWRFVLANKKSDRDKFLSYINDGNVAWCRHAPVLVAVLSKKEEERFGGFNQSHAFDTGAAWGYLALEATRKGLITHAMGGFNKEKAREILSIPEEYAIHAIVAIGYQGGKENLSEKLQSREKPSDRKLIDELVSEGSFSK</sequence>
<dbReference type="Pfam" id="PF00881">
    <property type="entry name" value="Nitroreductase"/>
    <property type="match status" value="1"/>
</dbReference>
<evidence type="ECO:0000313" key="4">
    <source>
        <dbReference type="EMBL" id="MFD2045109.1"/>
    </source>
</evidence>
<evidence type="ECO:0000313" key="5">
    <source>
        <dbReference type="Proteomes" id="UP001597383"/>
    </source>
</evidence>
<keyword evidence="2" id="KW-0560">Oxidoreductase</keyword>
<dbReference type="SUPFAM" id="SSF55469">
    <property type="entry name" value="FMN-dependent nitroreductase-like"/>
    <property type="match status" value="1"/>
</dbReference>